<dbReference type="InterPro" id="IPR011040">
    <property type="entry name" value="Sialidase"/>
</dbReference>
<proteinExistence type="predicted"/>
<dbReference type="SUPFAM" id="SSF50939">
    <property type="entry name" value="Sialidases"/>
    <property type="match status" value="1"/>
</dbReference>
<name>A0A178IM35_9BACT</name>
<dbReference type="GO" id="GO:0120147">
    <property type="term" value="F:formylglycine-generating oxidase activity"/>
    <property type="evidence" value="ECO:0007669"/>
    <property type="project" value="TreeGrafter"/>
</dbReference>
<evidence type="ECO:0000313" key="4">
    <source>
        <dbReference type="EMBL" id="OAM90973.1"/>
    </source>
</evidence>
<reference evidence="4 5" key="1">
    <citation type="submission" date="2016-01" db="EMBL/GenBank/DDBJ databases">
        <title>High potential of lignocellulose degradation of a new Verrucomicrobia species.</title>
        <authorList>
            <person name="Wang Y."/>
            <person name="Shi Y."/>
            <person name="Qiu Z."/>
            <person name="Liu S."/>
            <person name="Yang H."/>
        </authorList>
    </citation>
    <scope>NUCLEOTIDE SEQUENCE [LARGE SCALE GENOMIC DNA]</scope>
    <source>
        <strain evidence="4 5">TSB47</strain>
    </source>
</reference>
<evidence type="ECO:0008006" key="6">
    <source>
        <dbReference type="Google" id="ProtNLM"/>
    </source>
</evidence>
<dbReference type="PANTHER" id="PTHR23150:SF19">
    <property type="entry name" value="FORMYLGLYCINE-GENERATING ENZYME"/>
    <property type="match status" value="1"/>
</dbReference>
<dbReference type="STRING" id="1184151.AW736_05605"/>
<dbReference type="Gene3D" id="2.120.10.10">
    <property type="match status" value="1"/>
</dbReference>
<dbReference type="InterPro" id="IPR036278">
    <property type="entry name" value="Sialidase_sf"/>
</dbReference>
<dbReference type="InterPro" id="IPR051043">
    <property type="entry name" value="Sulfatase_Mod_Factor_Kinase"/>
</dbReference>
<sequence>MKMLPIPAGLFVMGETNDTPAEAFTQGTHLKRGDWDEHPAHRVTISHPFYISEVEVTTEQFKKFRGTYTGNPDTQPYASGVSWHDAAAFCRWLSKREDKPYRLPTEAEWEYACRAGTTTLFSSGSEPPSSETANAWGVKNMHTGVGEWCLDWHGKYSFDAQTDPVGPAFGVARVIRGGGLDRETTFYARSANRAGLPPDFPPCPLEELQIASRAANAGKHPANSGENPERHSFRKTPNRHGQGRTGFRIVLAPPPESAPKPAVTPLTSRAVVQSGANATIAPDPARPYFRKRLLLPTPPENVRTSELVTFRALGWPRAFLRHQHSPALIACDNGDLLAVFFSASAEHDPEVALMGLRLRFGADQWDPPDQFLDIPDVNDHAPMLWNDTGRLWFFWGFNNYAAGFPFQWMMSDDHGATWGTINFPRLPDPVGPHSAQPVTNAFRDRHGVINVACDGHGSVSLLWRSADNGVTWADPGGRTGGRHTAFVELRDGRILGMGGKSSNIEGYMPRSLSSDGGKTWAVSKTPFPALGSNQRPSLIRLASDRLLFACDLQSDKGKAPASIEKRGALVALSDDEGETWATRILPGVQLHERPERAAAMGGGTLGYSVARQAPNGMIHLITSMNQPCLHFEFNEAWILQYDIAAPAPDAKLLCSTASHVPVVKEYTETDEVGRVRLRYSGGIADDGRFLLHGKFQSFHADGTPEFEANYALGALSGRQSLGLPGGILSWTREYKQDGSMEWTNYWPDGSIRTRSTWRDLAADGPAVLYDRVTKKEIYRVEFERGRVKSKKGSPGEN</sequence>
<dbReference type="EMBL" id="LRRQ01000043">
    <property type="protein sequence ID" value="OAM90973.1"/>
    <property type="molecule type" value="Genomic_DNA"/>
</dbReference>
<dbReference type="SUPFAM" id="SSF82185">
    <property type="entry name" value="Histone H3 K4-specific methyltransferase SET7/9 N-terminal domain"/>
    <property type="match status" value="1"/>
</dbReference>
<dbReference type="SUPFAM" id="SSF56436">
    <property type="entry name" value="C-type lectin-like"/>
    <property type="match status" value="1"/>
</dbReference>
<dbReference type="InterPro" id="IPR042095">
    <property type="entry name" value="SUMF_sf"/>
</dbReference>
<dbReference type="Pfam" id="PF13088">
    <property type="entry name" value="BNR_2"/>
    <property type="match status" value="1"/>
</dbReference>
<dbReference type="PANTHER" id="PTHR23150">
    <property type="entry name" value="SULFATASE MODIFYING FACTOR 1, 2"/>
    <property type="match status" value="1"/>
</dbReference>
<evidence type="ECO:0000256" key="1">
    <source>
        <dbReference type="SAM" id="MobiDB-lite"/>
    </source>
</evidence>
<feature type="domain" description="Sialidase" evidence="3">
    <location>
        <begin position="334"/>
        <end position="620"/>
    </location>
</feature>
<dbReference type="RefSeq" id="WP_334319113.1">
    <property type="nucleotide sequence ID" value="NZ_CP109796.1"/>
</dbReference>
<dbReference type="Pfam" id="PF03781">
    <property type="entry name" value="FGE-sulfatase"/>
    <property type="match status" value="1"/>
</dbReference>
<dbReference type="CDD" id="cd15482">
    <property type="entry name" value="Sialidase_non-viral"/>
    <property type="match status" value="1"/>
</dbReference>
<accession>A0A178IM35</accession>
<organism evidence="4 5">
    <name type="scientific">Termitidicoccus mucosus</name>
    <dbReference type="NCBI Taxonomy" id="1184151"/>
    <lineage>
        <taxon>Bacteria</taxon>
        <taxon>Pseudomonadati</taxon>
        <taxon>Verrucomicrobiota</taxon>
        <taxon>Opitutia</taxon>
        <taxon>Opitutales</taxon>
        <taxon>Opitutaceae</taxon>
        <taxon>Termitidicoccus</taxon>
    </lineage>
</organism>
<feature type="domain" description="Sulfatase-modifying factor enzyme-like" evidence="2">
    <location>
        <begin position="2"/>
        <end position="118"/>
    </location>
</feature>
<dbReference type="Gene3D" id="3.90.1580.10">
    <property type="entry name" value="paralog of FGE (formylglycine-generating enzyme)"/>
    <property type="match status" value="1"/>
</dbReference>
<feature type="region of interest" description="Disordered" evidence="1">
    <location>
        <begin position="216"/>
        <end position="244"/>
    </location>
</feature>
<keyword evidence="5" id="KW-1185">Reference proteome</keyword>
<protein>
    <recommendedName>
        <fullName evidence="6">Sulfatase-modifying factor enzyme domain-containing protein</fullName>
    </recommendedName>
</protein>
<dbReference type="InterPro" id="IPR016187">
    <property type="entry name" value="CTDL_fold"/>
</dbReference>
<evidence type="ECO:0000259" key="3">
    <source>
        <dbReference type="Pfam" id="PF13088"/>
    </source>
</evidence>
<evidence type="ECO:0000259" key="2">
    <source>
        <dbReference type="Pfam" id="PF03781"/>
    </source>
</evidence>
<dbReference type="AlphaFoldDB" id="A0A178IM35"/>
<feature type="compositionally biased region" description="Basic residues" evidence="1">
    <location>
        <begin position="232"/>
        <end position="242"/>
    </location>
</feature>
<dbReference type="InterPro" id="IPR005532">
    <property type="entry name" value="SUMF_dom"/>
</dbReference>
<gene>
    <name evidence="4" type="ORF">AW736_05605</name>
</gene>
<comment type="caution">
    <text evidence="4">The sequence shown here is derived from an EMBL/GenBank/DDBJ whole genome shotgun (WGS) entry which is preliminary data.</text>
</comment>
<evidence type="ECO:0000313" key="5">
    <source>
        <dbReference type="Proteomes" id="UP000078486"/>
    </source>
</evidence>
<dbReference type="Proteomes" id="UP000078486">
    <property type="component" value="Unassembled WGS sequence"/>
</dbReference>